<dbReference type="Pfam" id="PF00042">
    <property type="entry name" value="Globin"/>
    <property type="match status" value="1"/>
</dbReference>
<evidence type="ECO:0000259" key="6">
    <source>
        <dbReference type="PROSITE" id="PS01033"/>
    </source>
</evidence>
<evidence type="ECO:0000256" key="2">
    <source>
        <dbReference type="ARBA" id="ARBA00022621"/>
    </source>
</evidence>
<dbReference type="InterPro" id="IPR009050">
    <property type="entry name" value="Globin-like_sf"/>
</dbReference>
<feature type="domain" description="Globin" evidence="6">
    <location>
        <begin position="3"/>
        <end position="137"/>
    </location>
</feature>
<dbReference type="AlphaFoldDB" id="A0A975EPL3"/>
<evidence type="ECO:0000256" key="3">
    <source>
        <dbReference type="ARBA" id="ARBA00022723"/>
    </source>
</evidence>
<evidence type="ECO:0000313" key="7">
    <source>
        <dbReference type="EMBL" id="QTN34956.1"/>
    </source>
</evidence>
<evidence type="ECO:0000256" key="4">
    <source>
        <dbReference type="ARBA" id="ARBA00023004"/>
    </source>
</evidence>
<organism evidence="7 8">
    <name type="scientific">Cognatishimia activa</name>
    <dbReference type="NCBI Taxonomy" id="1715691"/>
    <lineage>
        <taxon>Bacteria</taxon>
        <taxon>Pseudomonadati</taxon>
        <taxon>Pseudomonadota</taxon>
        <taxon>Alphaproteobacteria</taxon>
        <taxon>Rhodobacterales</taxon>
        <taxon>Paracoccaceae</taxon>
        <taxon>Cognatishimia</taxon>
    </lineage>
</organism>
<dbReference type="KEGG" id="cact:HZ995_10670"/>
<keyword evidence="5" id="KW-0813">Transport</keyword>
<name>A0A975EPL3_9RHOB</name>
<dbReference type="Proteomes" id="UP000665026">
    <property type="component" value="Chromosome"/>
</dbReference>
<sequence>MADLTKDEVKLIQDSYRGIKLQQGYLAEAFYRILFRNTPAARDLFPEEMSGQLEKFSDMLEFIVNNLSTPWLFTGKIKRLGRRHVNYNAEAEHYDLVGEALIQAVEDMAPRTLTDAEIAAWEKAYRGIASMMKDAAYTDAA</sequence>
<dbReference type="EMBL" id="CP060010">
    <property type="protein sequence ID" value="QTN34956.1"/>
    <property type="molecule type" value="Genomic_DNA"/>
</dbReference>
<reference evidence="7" key="1">
    <citation type="submission" date="2020-07" db="EMBL/GenBank/DDBJ databases">
        <title>Genome sequences of bacteria associated with the marine, planktonic diatom Thalassiosira profunda strain ECT2AJA-044.</title>
        <authorList>
            <person name="Gargas C.B."/>
            <person name="Roberts W.R."/>
            <person name="Alverson A.J."/>
        </authorList>
    </citation>
    <scope>NUCLEOTIDE SEQUENCE</scope>
    <source>
        <strain evidence="7">ECT2AJA-044</strain>
    </source>
</reference>
<dbReference type="Gene3D" id="1.10.490.10">
    <property type="entry name" value="Globins"/>
    <property type="match status" value="1"/>
</dbReference>
<dbReference type="GO" id="GO:0020037">
    <property type="term" value="F:heme binding"/>
    <property type="evidence" value="ECO:0007669"/>
    <property type="project" value="InterPro"/>
</dbReference>
<accession>A0A975EPL3</accession>
<dbReference type="GO" id="GO:0008941">
    <property type="term" value="F:nitric oxide dioxygenase NAD(P)H activity"/>
    <property type="evidence" value="ECO:0007669"/>
    <property type="project" value="TreeGrafter"/>
</dbReference>
<dbReference type="GO" id="GO:0005344">
    <property type="term" value="F:oxygen carrier activity"/>
    <property type="evidence" value="ECO:0007669"/>
    <property type="project" value="UniProtKB-KW"/>
</dbReference>
<evidence type="ECO:0000313" key="8">
    <source>
        <dbReference type="Proteomes" id="UP000665026"/>
    </source>
</evidence>
<dbReference type="GO" id="GO:0071949">
    <property type="term" value="F:FAD binding"/>
    <property type="evidence" value="ECO:0007669"/>
    <property type="project" value="TreeGrafter"/>
</dbReference>
<dbReference type="GO" id="GO:0046210">
    <property type="term" value="P:nitric oxide catabolic process"/>
    <property type="evidence" value="ECO:0007669"/>
    <property type="project" value="TreeGrafter"/>
</dbReference>
<dbReference type="InterPro" id="IPR000971">
    <property type="entry name" value="Globin"/>
</dbReference>
<keyword evidence="2 5" id="KW-0561">Oxygen transport</keyword>
<dbReference type="RefSeq" id="WP_209355641.1">
    <property type="nucleotide sequence ID" value="NZ_CP060010.1"/>
</dbReference>
<dbReference type="PANTHER" id="PTHR43396">
    <property type="entry name" value="FLAVOHEMOPROTEIN"/>
    <property type="match status" value="1"/>
</dbReference>
<keyword evidence="3" id="KW-0479">Metal-binding</keyword>
<dbReference type="SUPFAM" id="SSF46458">
    <property type="entry name" value="Globin-like"/>
    <property type="match status" value="1"/>
</dbReference>
<proteinExistence type="inferred from homology"/>
<protein>
    <recommendedName>
        <fullName evidence="6">Globin domain-containing protein</fullName>
    </recommendedName>
</protein>
<gene>
    <name evidence="7" type="ORF">HZ995_10670</name>
</gene>
<dbReference type="InterPro" id="IPR012292">
    <property type="entry name" value="Globin/Proto"/>
</dbReference>
<dbReference type="PANTHER" id="PTHR43396:SF3">
    <property type="entry name" value="FLAVOHEMOPROTEIN"/>
    <property type="match status" value="1"/>
</dbReference>
<evidence type="ECO:0000256" key="1">
    <source>
        <dbReference type="ARBA" id="ARBA00022617"/>
    </source>
</evidence>
<keyword evidence="1 5" id="KW-0349">Heme</keyword>
<evidence type="ECO:0000256" key="5">
    <source>
        <dbReference type="RuleBase" id="RU000356"/>
    </source>
</evidence>
<dbReference type="PROSITE" id="PS01033">
    <property type="entry name" value="GLOBIN"/>
    <property type="match status" value="1"/>
</dbReference>
<dbReference type="GO" id="GO:0019825">
    <property type="term" value="F:oxygen binding"/>
    <property type="evidence" value="ECO:0007669"/>
    <property type="project" value="InterPro"/>
</dbReference>
<comment type="similarity">
    <text evidence="5">Belongs to the globin family.</text>
</comment>
<keyword evidence="4" id="KW-0408">Iron</keyword>
<dbReference type="GO" id="GO:0046872">
    <property type="term" value="F:metal ion binding"/>
    <property type="evidence" value="ECO:0007669"/>
    <property type="project" value="UniProtKB-KW"/>
</dbReference>
<dbReference type="GO" id="GO:0071500">
    <property type="term" value="P:cellular response to nitrosative stress"/>
    <property type="evidence" value="ECO:0007669"/>
    <property type="project" value="TreeGrafter"/>
</dbReference>